<keyword evidence="9" id="KW-1185">Reference proteome</keyword>
<feature type="active site" description="Charge relay system" evidence="5">
    <location>
        <position position="402"/>
    </location>
</feature>
<dbReference type="InterPro" id="IPR050131">
    <property type="entry name" value="Peptidase_S8_subtilisin-like"/>
</dbReference>
<dbReference type="InterPro" id="IPR022398">
    <property type="entry name" value="Peptidase_S8_His-AS"/>
</dbReference>
<protein>
    <submittedName>
        <fullName evidence="8">S8 family serine peptidase</fullName>
    </submittedName>
</protein>
<dbReference type="InterPro" id="IPR023828">
    <property type="entry name" value="Peptidase_S8_Ser-AS"/>
</dbReference>
<evidence type="ECO:0000313" key="9">
    <source>
        <dbReference type="Proteomes" id="UP000766698"/>
    </source>
</evidence>
<feature type="active site" description="Charge relay system" evidence="5">
    <location>
        <position position="162"/>
    </location>
</feature>
<organism evidence="8 9">
    <name type="scientific">Streptomyces durbertensis</name>
    <dbReference type="NCBI Taxonomy" id="2448886"/>
    <lineage>
        <taxon>Bacteria</taxon>
        <taxon>Bacillati</taxon>
        <taxon>Actinomycetota</taxon>
        <taxon>Actinomycetes</taxon>
        <taxon>Kitasatosporales</taxon>
        <taxon>Streptomycetaceae</taxon>
        <taxon>Streptomyces</taxon>
    </lineage>
</organism>
<dbReference type="Proteomes" id="UP000766698">
    <property type="component" value="Unassembled WGS sequence"/>
</dbReference>
<dbReference type="Pfam" id="PF00082">
    <property type="entry name" value="Peptidase_S8"/>
    <property type="match status" value="1"/>
</dbReference>
<keyword evidence="3 5" id="KW-0378">Hydrolase</keyword>
<dbReference type="SUPFAM" id="SSF49785">
    <property type="entry name" value="Galactose-binding domain-like"/>
    <property type="match status" value="1"/>
</dbReference>
<evidence type="ECO:0000259" key="7">
    <source>
        <dbReference type="PROSITE" id="PS51829"/>
    </source>
</evidence>
<feature type="active site" description="Charge relay system" evidence="5">
    <location>
        <position position="222"/>
    </location>
</feature>
<dbReference type="PROSITE" id="PS51892">
    <property type="entry name" value="SUBTILASE"/>
    <property type="match status" value="1"/>
</dbReference>
<feature type="region of interest" description="Disordered" evidence="6">
    <location>
        <begin position="1"/>
        <end position="31"/>
    </location>
</feature>
<dbReference type="InterPro" id="IPR034176">
    <property type="entry name" value="Peptidases_S8_13"/>
</dbReference>
<accession>A0ABR6EKR3</accession>
<dbReference type="SUPFAM" id="SSF52743">
    <property type="entry name" value="Subtilisin-like"/>
    <property type="match status" value="1"/>
</dbReference>
<feature type="compositionally biased region" description="Low complexity" evidence="6">
    <location>
        <begin position="7"/>
        <end position="31"/>
    </location>
</feature>
<dbReference type="PROSITE" id="PS00137">
    <property type="entry name" value="SUBTILASE_HIS"/>
    <property type="match status" value="1"/>
</dbReference>
<evidence type="ECO:0000256" key="6">
    <source>
        <dbReference type="SAM" id="MobiDB-lite"/>
    </source>
</evidence>
<proteinExistence type="inferred from homology"/>
<gene>
    <name evidence="8" type="ORF">GL263_19355</name>
</gene>
<dbReference type="PANTHER" id="PTHR43806:SF11">
    <property type="entry name" value="CEREVISIN-RELATED"/>
    <property type="match status" value="1"/>
</dbReference>
<evidence type="ECO:0000256" key="5">
    <source>
        <dbReference type="PROSITE-ProRule" id="PRU01240"/>
    </source>
</evidence>
<comment type="caution">
    <text evidence="8">The sequence shown here is derived from an EMBL/GenBank/DDBJ whole genome shotgun (WGS) entry which is preliminary data.</text>
</comment>
<dbReference type="PANTHER" id="PTHR43806">
    <property type="entry name" value="PEPTIDASE S8"/>
    <property type="match status" value="1"/>
</dbReference>
<dbReference type="PROSITE" id="PS00138">
    <property type="entry name" value="SUBTILASE_SER"/>
    <property type="match status" value="1"/>
</dbReference>
<comment type="similarity">
    <text evidence="1 5">Belongs to the peptidase S8 family.</text>
</comment>
<feature type="region of interest" description="Disordered" evidence="6">
    <location>
        <begin position="186"/>
        <end position="221"/>
    </location>
</feature>
<evidence type="ECO:0000256" key="3">
    <source>
        <dbReference type="ARBA" id="ARBA00022801"/>
    </source>
</evidence>
<evidence type="ECO:0000256" key="2">
    <source>
        <dbReference type="ARBA" id="ARBA00022670"/>
    </source>
</evidence>
<dbReference type="InterPro" id="IPR036852">
    <property type="entry name" value="Peptidase_S8/S53_dom_sf"/>
</dbReference>
<dbReference type="CDD" id="cd07496">
    <property type="entry name" value="Peptidases_S8_13"/>
    <property type="match status" value="1"/>
</dbReference>
<dbReference type="InterPro" id="IPR002884">
    <property type="entry name" value="P_dom"/>
</dbReference>
<evidence type="ECO:0000256" key="1">
    <source>
        <dbReference type="ARBA" id="ARBA00011073"/>
    </source>
</evidence>
<dbReference type="Gene3D" id="2.60.120.260">
    <property type="entry name" value="Galactose-binding domain-like"/>
    <property type="match status" value="1"/>
</dbReference>
<dbReference type="PRINTS" id="PR00723">
    <property type="entry name" value="SUBTILISIN"/>
</dbReference>
<evidence type="ECO:0000313" key="8">
    <source>
        <dbReference type="EMBL" id="MBB1245702.1"/>
    </source>
</evidence>
<evidence type="ECO:0000256" key="4">
    <source>
        <dbReference type="ARBA" id="ARBA00022825"/>
    </source>
</evidence>
<dbReference type="Pfam" id="PF01483">
    <property type="entry name" value="P_proprotein"/>
    <property type="match status" value="1"/>
</dbReference>
<dbReference type="InterPro" id="IPR008979">
    <property type="entry name" value="Galactose-bd-like_sf"/>
</dbReference>
<reference evidence="9" key="1">
    <citation type="journal article" date="2020" name="Syst. Appl. Microbiol.">
        <title>Streptomyces alkaliterrae sp. nov., isolated from an alkaline soil, and emended descriptions of Streptomyces alkaliphilus, Streptomyces calidiresistens and Streptomyces durbertensis.</title>
        <authorList>
            <person name="Swiecimska M."/>
            <person name="Golinska P."/>
            <person name="Nouioui I."/>
            <person name="Wypij M."/>
            <person name="Rai M."/>
            <person name="Sangal V."/>
            <person name="Goodfellow M."/>
        </authorList>
    </citation>
    <scope>NUCLEOTIDE SEQUENCE [LARGE SCALE GENOMIC DNA]</scope>
    <source>
        <strain evidence="9">DSM 104538</strain>
    </source>
</reference>
<name>A0ABR6EKR3_9ACTN</name>
<dbReference type="EMBL" id="WMLF01000329">
    <property type="protein sequence ID" value="MBB1245702.1"/>
    <property type="molecule type" value="Genomic_DNA"/>
</dbReference>
<keyword evidence="2 5" id="KW-0645">Protease</keyword>
<sequence>MLTPALAGASDAPRAPEAAKAPADNAQAAQLPPQTTVERLIVGYKSKAEEADSNAAARKDIAAKAREVGEKLGFDRRLGTGAAVVDLGKELSRAETSDVMATFKADPDVAYVEPDTRMYAFATPNDTDYAKQWDLFETRAGMNVPEAWGTATGNGVTVAVIDTGYVSHSDLNGNTVAGYDFISDAGNARDGNGRDSDPSDTGDWRAAGECGPDTRASNSSWHGTHVAGTIGAIANNNKGIAGVAHRAKIQHVRVLGKCGGSTVDIADAITWASGGSVPGVPANPNPAKVLNLSLGGPGSCGTTTQNAINGAVGRGSTVVVAAGNSDQNASGFTPANCNNVITVAASNRNGDRARYSNYGATIDVTAPGGETHVSAADGILSTLNSGTTGPSSENYRAYQGTSMAAPHIAGLAALMLEAKPSLTPAQIESAIKANARPLPGTCSGGCGAGLADAAKTLRAVTGGGGDTGNPPAGRTFQNTTRLNIPDTGQSVTSSVNVTGISGNGPSELRVAVDIRHTYRGDLVVDLVAPNGNSVRLKNSSASDNVANLNQTYTVNASQVAANGTWRLRVTDVYRGDTGYLNAWSLTF</sequence>
<feature type="domain" description="P/Homo B" evidence="7">
    <location>
        <begin position="468"/>
        <end position="587"/>
    </location>
</feature>
<dbReference type="InterPro" id="IPR000209">
    <property type="entry name" value="Peptidase_S8/S53_dom"/>
</dbReference>
<dbReference type="InterPro" id="IPR015500">
    <property type="entry name" value="Peptidase_S8_subtilisin-rel"/>
</dbReference>
<keyword evidence="4 5" id="KW-0720">Serine protease</keyword>
<dbReference type="Gene3D" id="3.40.50.200">
    <property type="entry name" value="Peptidase S8/S53 domain"/>
    <property type="match status" value="1"/>
</dbReference>
<dbReference type="PROSITE" id="PS51829">
    <property type="entry name" value="P_HOMO_B"/>
    <property type="match status" value="1"/>
</dbReference>